<organism evidence="2 3">
    <name type="scientific">Nocardia brasiliensis</name>
    <dbReference type="NCBI Taxonomy" id="37326"/>
    <lineage>
        <taxon>Bacteria</taxon>
        <taxon>Bacillati</taxon>
        <taxon>Actinomycetota</taxon>
        <taxon>Actinomycetes</taxon>
        <taxon>Mycobacteriales</taxon>
        <taxon>Nocardiaceae</taxon>
        <taxon>Nocardia</taxon>
    </lineage>
</organism>
<dbReference type="InterPro" id="IPR012171">
    <property type="entry name" value="Fatty_acid_desaturase"/>
</dbReference>
<dbReference type="PANTHER" id="PTHR19353:SF19">
    <property type="entry name" value="DELTA(5) FATTY ACID DESATURASE C-RELATED"/>
    <property type="match status" value="1"/>
</dbReference>
<evidence type="ECO:0000313" key="3">
    <source>
        <dbReference type="Proteomes" id="UP000501705"/>
    </source>
</evidence>
<evidence type="ECO:0000259" key="1">
    <source>
        <dbReference type="Pfam" id="PF00487"/>
    </source>
</evidence>
<name>A0A6G9XMF3_NOCBR</name>
<evidence type="ECO:0000313" key="2">
    <source>
        <dbReference type="EMBL" id="QIS02095.1"/>
    </source>
</evidence>
<dbReference type="GO" id="GO:0008610">
    <property type="term" value="P:lipid biosynthetic process"/>
    <property type="evidence" value="ECO:0007669"/>
    <property type="project" value="UniProtKB-ARBA"/>
</dbReference>
<sequence length="436" mass="49240">MAITDIAVYSHLSKEDIESLGTELDTIHRDVSESLGARDAAYIRRTIRAQRVLDTAARLLIALNRNRTTWLLGTVALAAAKSIENMEIGHNVSHGQWDWMNDPEVHSTSWEWDMVGLSTQWKYSHNFRHHVYTNVIDMDDDIGFGVMRVTRDQQWKPEHLLQPLQNLLLAATFEWGIGLHGLYADRDRVETKAEKTALTKAFLRKVGRQAVKDYVLFPALSAKHWRRALTANLTANILRNAWAYVVIFCGHFPDGAEKFTPAALHEETKSEWYLRQMLGTANFDAGPALAFASGNLCYQIEHHLFPDLPSNRYAEIATKVRALCDKYDLPYTSGSLLRQYLLTMRTIHKLAVPDRWLIATSDDAPETASEKKFQTGAAAAVAEISEVTTGLRTALHNARVRLELEHGLDGNRARRALTRLRANIAGSLRRPHRDAA</sequence>
<protein>
    <submittedName>
        <fullName evidence="2">Acyl-CoA desaturase</fullName>
    </submittedName>
</protein>
<dbReference type="AlphaFoldDB" id="A0A6G9XMF3"/>
<dbReference type="Pfam" id="PF00487">
    <property type="entry name" value="FA_desaturase"/>
    <property type="match status" value="1"/>
</dbReference>
<dbReference type="RefSeq" id="WP_167461198.1">
    <property type="nucleotide sequence ID" value="NZ_CP046171.1"/>
</dbReference>
<dbReference type="GO" id="GO:0016020">
    <property type="term" value="C:membrane"/>
    <property type="evidence" value="ECO:0007669"/>
    <property type="project" value="TreeGrafter"/>
</dbReference>
<dbReference type="CDD" id="cd03506">
    <property type="entry name" value="Delta6-FADS-like"/>
    <property type="match status" value="1"/>
</dbReference>
<feature type="domain" description="Fatty acid desaturase" evidence="1">
    <location>
        <begin position="69"/>
        <end position="333"/>
    </location>
</feature>
<dbReference type="EMBL" id="CP046171">
    <property type="protein sequence ID" value="QIS02095.1"/>
    <property type="molecule type" value="Genomic_DNA"/>
</dbReference>
<dbReference type="GO" id="GO:0016717">
    <property type="term" value="F:oxidoreductase activity, acting on paired donors, with oxidation of a pair of donors resulting in the reduction of molecular oxygen to two molecules of water"/>
    <property type="evidence" value="ECO:0007669"/>
    <property type="project" value="TreeGrafter"/>
</dbReference>
<dbReference type="PANTHER" id="PTHR19353">
    <property type="entry name" value="FATTY ACID DESATURASE 2"/>
    <property type="match status" value="1"/>
</dbReference>
<proteinExistence type="predicted"/>
<dbReference type="Proteomes" id="UP000501705">
    <property type="component" value="Chromosome"/>
</dbReference>
<dbReference type="InterPro" id="IPR005804">
    <property type="entry name" value="FA_desaturase_dom"/>
</dbReference>
<accession>A0A6G9XMF3</accession>
<reference evidence="2 3" key="1">
    <citation type="journal article" date="2019" name="ACS Chem. Biol.">
        <title>Identification and Mobilization of a Cryptic Antibiotic Biosynthesis Gene Locus from a Human-Pathogenic Nocardia Isolate.</title>
        <authorList>
            <person name="Herisse M."/>
            <person name="Ishida K."/>
            <person name="Porter J.L."/>
            <person name="Howden B."/>
            <person name="Hertweck C."/>
            <person name="Stinear T.P."/>
            <person name="Pidot S.J."/>
        </authorList>
    </citation>
    <scope>NUCLEOTIDE SEQUENCE [LARGE SCALE GENOMIC DNA]</scope>
    <source>
        <strain evidence="2 3">AUSMDU00024985</strain>
    </source>
</reference>
<gene>
    <name evidence="2" type="ORF">F5X71_06970</name>
</gene>